<dbReference type="Pfam" id="PF04578">
    <property type="entry name" value="DUF594"/>
    <property type="match status" value="1"/>
</dbReference>
<name>A0A8B8PF84_9MYRT</name>
<dbReference type="KEGG" id="rarg:115742934"/>
<gene>
    <name evidence="2" type="primary">LOC115742934</name>
</gene>
<dbReference type="PANTHER" id="PTHR31325">
    <property type="entry name" value="OS01G0798800 PROTEIN-RELATED"/>
    <property type="match status" value="1"/>
</dbReference>
<protein>
    <submittedName>
        <fullName evidence="2">Uncharacterized protein LOC115742934</fullName>
    </submittedName>
</protein>
<reference evidence="2" key="1">
    <citation type="submission" date="2025-08" db="UniProtKB">
        <authorList>
            <consortium name="RefSeq"/>
        </authorList>
    </citation>
    <scope>IDENTIFICATION</scope>
    <source>
        <tissue evidence="2">Leaf</tissue>
    </source>
</reference>
<dbReference type="AlphaFoldDB" id="A0A8B8PF84"/>
<accession>A0A8B8PF84</accession>
<sequence>MARENMWIERMIRLVCEVRLLKPWERKLRQHSFLESYLYNPSRLLNNAFMATYIDQTRDGQRQSTPIQLPEEVKQAMFHALKSNYGTKLENGQASLRMDNESQKLLWACRLETQTQVIMVWHIATSFCEYQLPLGRSDSPATRRSFLVATSLSKYLAYLVAFAPRLLPDHPYAAEYVFDQAVIEARDFFKKCEKMEDWVEKMEENRSGLSASGETVTNRGARLGKQIANDIRRKDVIWRILAEFWVEMVLYVAPSDDARAHAEHLTKGGEFVTHLWALLTHAGIERAAPSRPRHALARSNSL</sequence>
<dbReference type="Proteomes" id="UP000827889">
    <property type="component" value="Chromosome 9"/>
</dbReference>
<keyword evidence="1" id="KW-1185">Reference proteome</keyword>
<evidence type="ECO:0000313" key="1">
    <source>
        <dbReference type="Proteomes" id="UP000827889"/>
    </source>
</evidence>
<dbReference type="RefSeq" id="XP_030533344.2">
    <property type="nucleotide sequence ID" value="XM_030677484.2"/>
</dbReference>
<proteinExistence type="predicted"/>
<organism evidence="1 2">
    <name type="scientific">Rhodamnia argentea</name>
    <dbReference type="NCBI Taxonomy" id="178133"/>
    <lineage>
        <taxon>Eukaryota</taxon>
        <taxon>Viridiplantae</taxon>
        <taxon>Streptophyta</taxon>
        <taxon>Embryophyta</taxon>
        <taxon>Tracheophyta</taxon>
        <taxon>Spermatophyta</taxon>
        <taxon>Magnoliopsida</taxon>
        <taxon>eudicotyledons</taxon>
        <taxon>Gunneridae</taxon>
        <taxon>Pentapetalae</taxon>
        <taxon>rosids</taxon>
        <taxon>malvids</taxon>
        <taxon>Myrtales</taxon>
        <taxon>Myrtaceae</taxon>
        <taxon>Myrtoideae</taxon>
        <taxon>Myrteae</taxon>
        <taxon>Australasian group</taxon>
        <taxon>Rhodamnia</taxon>
    </lineage>
</organism>
<evidence type="ECO:0000313" key="2">
    <source>
        <dbReference type="RefSeq" id="XP_030533344.2"/>
    </source>
</evidence>
<dbReference type="GeneID" id="115742934"/>
<dbReference type="InterPro" id="IPR007658">
    <property type="entry name" value="DUF594"/>
</dbReference>